<dbReference type="PANTHER" id="PTHR13355">
    <property type="entry name" value="GLUCOSAMINE 6-PHOSPHATE N-ACETYLTRANSFERASE"/>
    <property type="match status" value="1"/>
</dbReference>
<dbReference type="SUPFAM" id="SSF55729">
    <property type="entry name" value="Acyl-CoA N-acyltransferases (Nat)"/>
    <property type="match status" value="1"/>
</dbReference>
<dbReference type="CDD" id="cd04301">
    <property type="entry name" value="NAT_SF"/>
    <property type="match status" value="1"/>
</dbReference>
<evidence type="ECO:0000313" key="3">
    <source>
        <dbReference type="Proteomes" id="UP000637359"/>
    </source>
</evidence>
<dbReference type="Gene3D" id="3.40.630.30">
    <property type="match status" value="1"/>
</dbReference>
<evidence type="ECO:0000259" key="1">
    <source>
        <dbReference type="PROSITE" id="PS51186"/>
    </source>
</evidence>
<dbReference type="InterPro" id="IPR000182">
    <property type="entry name" value="GNAT_dom"/>
</dbReference>
<accession>A0A923L6C4</accession>
<keyword evidence="3" id="KW-1185">Reference proteome</keyword>
<dbReference type="AlphaFoldDB" id="A0A923L6C4"/>
<dbReference type="GO" id="GO:0004343">
    <property type="term" value="F:glucosamine 6-phosphate N-acetyltransferase activity"/>
    <property type="evidence" value="ECO:0007669"/>
    <property type="project" value="TreeGrafter"/>
</dbReference>
<dbReference type="InterPro" id="IPR016181">
    <property type="entry name" value="Acyl_CoA_acyltransferase"/>
</dbReference>
<sequence length="141" mass="16299">MNIKIAKTAKEKKQAYNVRTSVFVKEQQVPPEEELDEFDETAIHFVGFIDEQPIAASRLRFVEEYGKLERICILKEYRGKSYGRAMMEAMEATIKEKGYGKAKLNAQTHAEEFYKKLGYHTVSDEFMDAGIPHVTMIKELQ</sequence>
<feature type="domain" description="N-acetyltransferase" evidence="1">
    <location>
        <begin position="1"/>
        <end position="141"/>
    </location>
</feature>
<organism evidence="2 3">
    <name type="scientific">Ornithinibacillus hominis</name>
    <dbReference type="NCBI Taxonomy" id="2763055"/>
    <lineage>
        <taxon>Bacteria</taxon>
        <taxon>Bacillati</taxon>
        <taxon>Bacillota</taxon>
        <taxon>Bacilli</taxon>
        <taxon>Bacillales</taxon>
        <taxon>Bacillaceae</taxon>
        <taxon>Ornithinibacillus</taxon>
    </lineage>
</organism>
<comment type="caution">
    <text evidence="2">The sequence shown here is derived from an EMBL/GenBank/DDBJ whole genome shotgun (WGS) entry which is preliminary data.</text>
</comment>
<reference evidence="2" key="1">
    <citation type="submission" date="2020-08" db="EMBL/GenBank/DDBJ databases">
        <title>Genome public.</title>
        <authorList>
            <person name="Liu C."/>
            <person name="Sun Q."/>
        </authorList>
    </citation>
    <scope>NUCLEOTIDE SEQUENCE</scope>
    <source>
        <strain evidence="2">BX22</strain>
    </source>
</reference>
<name>A0A923L6C4_9BACI</name>
<dbReference type="Pfam" id="PF13673">
    <property type="entry name" value="Acetyltransf_10"/>
    <property type="match status" value="1"/>
</dbReference>
<evidence type="ECO:0000313" key="2">
    <source>
        <dbReference type="EMBL" id="MBC5637261.1"/>
    </source>
</evidence>
<dbReference type="EMBL" id="JACOOL010000007">
    <property type="protein sequence ID" value="MBC5637261.1"/>
    <property type="molecule type" value="Genomic_DNA"/>
</dbReference>
<proteinExistence type="predicted"/>
<protein>
    <submittedName>
        <fullName evidence="2">GNAT family N-acetyltransferase</fullName>
    </submittedName>
</protein>
<dbReference type="PANTHER" id="PTHR13355:SF11">
    <property type="entry name" value="GLUCOSAMINE 6-PHOSPHATE N-ACETYLTRANSFERASE"/>
    <property type="match status" value="1"/>
</dbReference>
<gene>
    <name evidence="2" type="ORF">H8S33_10640</name>
</gene>
<dbReference type="Proteomes" id="UP000637359">
    <property type="component" value="Unassembled WGS sequence"/>
</dbReference>
<dbReference type="InterPro" id="IPR039143">
    <property type="entry name" value="GNPNAT1-like"/>
</dbReference>
<dbReference type="PROSITE" id="PS51186">
    <property type="entry name" value="GNAT"/>
    <property type="match status" value="1"/>
</dbReference>
<dbReference type="RefSeq" id="WP_186869974.1">
    <property type="nucleotide sequence ID" value="NZ_JACOOL010000007.1"/>
</dbReference>